<name>A0ABW1NAX6_9ACTN</name>
<keyword evidence="1" id="KW-0812">Transmembrane</keyword>
<reference evidence="3" key="1">
    <citation type="journal article" date="2019" name="Int. J. Syst. Evol. Microbiol.">
        <title>The Global Catalogue of Microorganisms (GCM) 10K type strain sequencing project: providing services to taxonomists for standard genome sequencing and annotation.</title>
        <authorList>
            <consortium name="The Broad Institute Genomics Platform"/>
            <consortium name="The Broad Institute Genome Sequencing Center for Infectious Disease"/>
            <person name="Wu L."/>
            <person name="Ma J."/>
        </authorList>
    </citation>
    <scope>NUCLEOTIDE SEQUENCE [LARGE SCALE GENOMIC DNA]</scope>
    <source>
        <strain evidence="3">JCM 30346</strain>
    </source>
</reference>
<keyword evidence="1" id="KW-1133">Transmembrane helix</keyword>
<evidence type="ECO:0000256" key="1">
    <source>
        <dbReference type="SAM" id="Phobius"/>
    </source>
</evidence>
<dbReference type="Proteomes" id="UP001596137">
    <property type="component" value="Unassembled WGS sequence"/>
</dbReference>
<protein>
    <submittedName>
        <fullName evidence="2">DUF998 domain-containing protein</fullName>
    </submittedName>
</protein>
<evidence type="ECO:0000313" key="3">
    <source>
        <dbReference type="Proteomes" id="UP001596137"/>
    </source>
</evidence>
<feature type="transmembrane region" description="Helical" evidence="1">
    <location>
        <begin position="163"/>
        <end position="184"/>
    </location>
</feature>
<gene>
    <name evidence="2" type="ORF">ACFP1K_04055</name>
</gene>
<evidence type="ECO:0000313" key="2">
    <source>
        <dbReference type="EMBL" id="MFC6080316.1"/>
    </source>
</evidence>
<organism evidence="2 3">
    <name type="scientific">Sphaerisporangium aureirubrum</name>
    <dbReference type="NCBI Taxonomy" id="1544736"/>
    <lineage>
        <taxon>Bacteria</taxon>
        <taxon>Bacillati</taxon>
        <taxon>Actinomycetota</taxon>
        <taxon>Actinomycetes</taxon>
        <taxon>Streptosporangiales</taxon>
        <taxon>Streptosporangiaceae</taxon>
        <taxon>Sphaerisporangium</taxon>
    </lineage>
</organism>
<comment type="caution">
    <text evidence="2">The sequence shown here is derived from an EMBL/GenBank/DDBJ whole genome shotgun (WGS) entry which is preliminary data.</text>
</comment>
<feature type="transmembrane region" description="Helical" evidence="1">
    <location>
        <begin position="102"/>
        <end position="120"/>
    </location>
</feature>
<dbReference type="RefSeq" id="WP_380747096.1">
    <property type="nucleotide sequence ID" value="NZ_JBHSRF010000004.1"/>
</dbReference>
<feature type="transmembrane region" description="Helical" evidence="1">
    <location>
        <begin position="76"/>
        <end position="96"/>
    </location>
</feature>
<accession>A0ABW1NAX6</accession>
<feature type="transmembrane region" description="Helical" evidence="1">
    <location>
        <begin position="50"/>
        <end position="69"/>
    </location>
</feature>
<dbReference type="EMBL" id="JBHSRF010000004">
    <property type="protein sequence ID" value="MFC6080316.1"/>
    <property type="molecule type" value="Genomic_DNA"/>
</dbReference>
<keyword evidence="1" id="KW-0472">Membrane</keyword>
<feature type="transmembrane region" description="Helical" evidence="1">
    <location>
        <begin position="140"/>
        <end position="157"/>
    </location>
</feature>
<proteinExistence type="predicted"/>
<keyword evidence="3" id="KW-1185">Reference proteome</keyword>
<sequence length="230" mass="23421">MLPLRRLYPLVAGAGVLAASLTLVIGRIGGPDGMADLTIARYAALDGGRAAALAVGLLGVSSLLLAAGMRAVRAPVAGWPQALTLAWAVSAVIAAVAPGTRVAEVAMLVALVSMAGATALMSRRFGADERWLPIARPMEWLALAAGGTLAVLTYVSLPGHGVLAGLVEWTLLGVETAALALVAAHQTRVAWDDAAHRPYTVESAATRAAMAAAVDRVVAGAASLQLSRHR</sequence>